<dbReference type="InterPro" id="IPR013786">
    <property type="entry name" value="AcylCoA_DH/ox_N"/>
</dbReference>
<dbReference type="Proteomes" id="UP000629619">
    <property type="component" value="Unassembled WGS sequence"/>
</dbReference>
<keyword evidence="6" id="KW-0503">Monooxygenase</keyword>
<comment type="similarity">
    <text evidence="8">Belongs to the DszC flavin monooxygenase family.</text>
</comment>
<evidence type="ECO:0000256" key="7">
    <source>
        <dbReference type="ARBA" id="ARBA00034307"/>
    </source>
</evidence>
<evidence type="ECO:0000256" key="10">
    <source>
        <dbReference type="ARBA" id="ARBA00034345"/>
    </source>
</evidence>
<feature type="domain" description="Acyl-CoA dehydrogenase/oxidase N-terminal" evidence="15">
    <location>
        <begin position="15"/>
        <end position="111"/>
    </location>
</feature>
<dbReference type="InterPro" id="IPR013107">
    <property type="entry name" value="Acyl-CoA_DH_C"/>
</dbReference>
<sequence length="394" mass="42884">MTIIESSSPVRIAEQLRDEFRAGAAERDRNRQFPYEQCAAFRDSGLLGLMVPREHGGHGGSFVELTKVVIAISAGDSNIGQMYQLHTGGIRLLQEFASPAVQAKWLPRFTRELWITNAYSEVGTKSVNDFNTTVTPDGDGWRLNGRKFYCTGSLAGDITFGPCRVAGSDEVRVFFARTDAEGVTIHDDWSGFGQRTTASGTTEFDNVWVPGELCFGSPDSAGGGGGAITSLNYQVVHTGVFVGIARNALDDAVEFVRTKSRLWYESSADRATDDLYTQLRVGEMKTAVDAAELLALRAAELCDRAVDNPGDERIRGEASVVTGQAREAAASAAMYAGSTLFKVCGAGSVLEKYGLDRHWRNARTLSLHNPLDFKSMHAGDYLLNDRLPPVDSYN</sequence>
<dbReference type="GO" id="GO:0006552">
    <property type="term" value="P:L-leucine catabolic process"/>
    <property type="evidence" value="ECO:0007669"/>
    <property type="project" value="TreeGrafter"/>
</dbReference>
<accession>A0A919N5S7</accession>
<evidence type="ECO:0000256" key="6">
    <source>
        <dbReference type="ARBA" id="ARBA00023033"/>
    </source>
</evidence>
<dbReference type="GO" id="GO:0008470">
    <property type="term" value="F:3-methylbutanoyl-CoA dehydrogenase activity"/>
    <property type="evidence" value="ECO:0007669"/>
    <property type="project" value="TreeGrafter"/>
</dbReference>
<dbReference type="EMBL" id="BOMW01000021">
    <property type="protein sequence ID" value="GIF04844.1"/>
    <property type="molecule type" value="Genomic_DNA"/>
</dbReference>
<keyword evidence="2" id="KW-0285">Flavoprotein</keyword>
<evidence type="ECO:0000313" key="17">
    <source>
        <dbReference type="EMBL" id="GIF04844.1"/>
    </source>
</evidence>
<protein>
    <recommendedName>
        <fullName evidence="10">Dibenzothiophene monooxygenase</fullName>
        <ecNumber evidence="9">1.14.14.21</ecNumber>
    </recommendedName>
</protein>
<dbReference type="GO" id="GO:0005737">
    <property type="term" value="C:cytoplasm"/>
    <property type="evidence" value="ECO:0007669"/>
    <property type="project" value="UniProtKB-SubCell"/>
</dbReference>
<evidence type="ECO:0000256" key="11">
    <source>
        <dbReference type="ARBA" id="ARBA00047859"/>
    </source>
</evidence>
<dbReference type="Pfam" id="PF02770">
    <property type="entry name" value="Acyl-CoA_dh_M"/>
    <property type="match status" value="1"/>
</dbReference>
<feature type="domain" description="Acyl-CoA dehydrogenase C-terminal" evidence="16">
    <location>
        <begin position="236"/>
        <end position="370"/>
    </location>
</feature>
<dbReference type="InterPro" id="IPR006091">
    <property type="entry name" value="Acyl-CoA_Oxase/DH_mid-dom"/>
</dbReference>
<comment type="caution">
    <text evidence="17">The sequence shown here is derived from an EMBL/GenBank/DDBJ whole genome shotgun (WGS) entry which is preliminary data.</text>
</comment>
<evidence type="ECO:0000256" key="13">
    <source>
        <dbReference type="ARBA" id="ARBA00049456"/>
    </source>
</evidence>
<dbReference type="Gene3D" id="2.40.110.10">
    <property type="entry name" value="Butyryl-CoA Dehydrogenase, subunit A, domain 2"/>
    <property type="match status" value="1"/>
</dbReference>
<dbReference type="Gene3D" id="1.10.540.10">
    <property type="entry name" value="Acyl-CoA dehydrogenase/oxidase, N-terminal domain"/>
    <property type="match status" value="1"/>
</dbReference>
<feature type="domain" description="Acyl-CoA oxidase/dehydrogenase middle" evidence="14">
    <location>
        <begin position="127"/>
        <end position="207"/>
    </location>
</feature>
<dbReference type="AlphaFoldDB" id="A0A919N5S7"/>
<dbReference type="GO" id="GO:0004497">
    <property type="term" value="F:monooxygenase activity"/>
    <property type="evidence" value="ECO:0007669"/>
    <property type="project" value="UniProtKB-KW"/>
</dbReference>
<organism evidence="17 18">
    <name type="scientific">Actinoplanes siamensis</name>
    <dbReference type="NCBI Taxonomy" id="1223317"/>
    <lineage>
        <taxon>Bacteria</taxon>
        <taxon>Bacillati</taxon>
        <taxon>Actinomycetota</taxon>
        <taxon>Actinomycetes</taxon>
        <taxon>Micromonosporales</taxon>
        <taxon>Micromonosporaceae</taxon>
        <taxon>Actinoplanes</taxon>
    </lineage>
</organism>
<dbReference type="EC" id="1.14.14.21" evidence="9"/>
<evidence type="ECO:0000256" key="2">
    <source>
        <dbReference type="ARBA" id="ARBA00022630"/>
    </source>
</evidence>
<evidence type="ECO:0000259" key="15">
    <source>
        <dbReference type="Pfam" id="PF02771"/>
    </source>
</evidence>
<keyword evidence="18" id="KW-1185">Reference proteome</keyword>
<evidence type="ECO:0000256" key="1">
    <source>
        <dbReference type="ARBA" id="ARBA00004496"/>
    </source>
</evidence>
<dbReference type="RefSeq" id="WP_203678933.1">
    <property type="nucleotide sequence ID" value="NZ_BOMW01000021.1"/>
</dbReference>
<dbReference type="InterPro" id="IPR046373">
    <property type="entry name" value="Acyl-CoA_Oxase/DH_mid-dom_sf"/>
</dbReference>
<dbReference type="PIRSF" id="PIRSF016578">
    <property type="entry name" value="HsaA"/>
    <property type="match status" value="1"/>
</dbReference>
<evidence type="ECO:0000259" key="16">
    <source>
        <dbReference type="Pfam" id="PF08028"/>
    </source>
</evidence>
<comment type="subcellular location">
    <subcellularLocation>
        <location evidence="1">Cytoplasm</location>
    </subcellularLocation>
</comment>
<keyword evidence="3" id="KW-0288">FMN</keyword>
<dbReference type="GO" id="GO:0050660">
    <property type="term" value="F:flavin adenine dinucleotide binding"/>
    <property type="evidence" value="ECO:0007669"/>
    <property type="project" value="InterPro"/>
</dbReference>
<name>A0A919N5S7_9ACTN</name>
<comment type="pathway">
    <text evidence="7">Sulfur metabolism; dibenzothiophene degradation.</text>
</comment>
<comment type="catalytic activity">
    <reaction evidence="13">
        <text>dibenzothiophene + 2 FMNH2 + 2 O2 = dibenzothiophene 5,5-dioxide + 2 FMN + 2 H2O + 2 H(+)</text>
        <dbReference type="Rhea" id="RHEA:49072"/>
        <dbReference type="ChEBI" id="CHEBI:15377"/>
        <dbReference type="ChEBI" id="CHEBI:15378"/>
        <dbReference type="ChEBI" id="CHEBI:15379"/>
        <dbReference type="ChEBI" id="CHEBI:23681"/>
        <dbReference type="ChEBI" id="CHEBI:57618"/>
        <dbReference type="ChEBI" id="CHEBI:58210"/>
        <dbReference type="ChEBI" id="CHEBI:90356"/>
        <dbReference type="EC" id="1.14.14.21"/>
    </reaction>
</comment>
<dbReference type="Pfam" id="PF08028">
    <property type="entry name" value="Acyl-CoA_dh_2"/>
    <property type="match status" value="1"/>
</dbReference>
<dbReference type="InterPro" id="IPR036250">
    <property type="entry name" value="AcylCo_DH-like_C"/>
</dbReference>
<reference evidence="17" key="1">
    <citation type="submission" date="2021-01" db="EMBL/GenBank/DDBJ databases">
        <title>Whole genome shotgun sequence of Actinoplanes siamensis NBRC 109076.</title>
        <authorList>
            <person name="Komaki H."/>
            <person name="Tamura T."/>
        </authorList>
    </citation>
    <scope>NUCLEOTIDE SEQUENCE</scope>
    <source>
        <strain evidence="17">NBRC 109076</strain>
    </source>
</reference>
<dbReference type="SUPFAM" id="SSF47203">
    <property type="entry name" value="Acyl-CoA dehydrogenase C-terminal domain-like"/>
    <property type="match status" value="1"/>
</dbReference>
<comment type="catalytic activity">
    <reaction evidence="11">
        <text>dibenzothiophene + FMNH2 + O2 = dibenzothiophene 5-oxide + FMN + H2O + H(+)</text>
        <dbReference type="Rhea" id="RHEA:49076"/>
        <dbReference type="ChEBI" id="CHEBI:15377"/>
        <dbReference type="ChEBI" id="CHEBI:15378"/>
        <dbReference type="ChEBI" id="CHEBI:15379"/>
        <dbReference type="ChEBI" id="CHEBI:23681"/>
        <dbReference type="ChEBI" id="CHEBI:23683"/>
        <dbReference type="ChEBI" id="CHEBI:57618"/>
        <dbReference type="ChEBI" id="CHEBI:58210"/>
    </reaction>
</comment>
<evidence type="ECO:0000256" key="9">
    <source>
        <dbReference type="ARBA" id="ARBA00034328"/>
    </source>
</evidence>
<evidence type="ECO:0000259" key="14">
    <source>
        <dbReference type="Pfam" id="PF02770"/>
    </source>
</evidence>
<evidence type="ECO:0000256" key="12">
    <source>
        <dbReference type="ARBA" id="ARBA00048445"/>
    </source>
</evidence>
<evidence type="ECO:0000313" key="18">
    <source>
        <dbReference type="Proteomes" id="UP000629619"/>
    </source>
</evidence>
<dbReference type="PANTHER" id="PTHR43884:SF12">
    <property type="entry name" value="ISOVALERYL-COA DEHYDROGENASE, MITOCHONDRIAL-RELATED"/>
    <property type="match status" value="1"/>
</dbReference>
<dbReference type="PANTHER" id="PTHR43884">
    <property type="entry name" value="ACYL-COA DEHYDROGENASE"/>
    <property type="match status" value="1"/>
</dbReference>
<dbReference type="SUPFAM" id="SSF56645">
    <property type="entry name" value="Acyl-CoA dehydrogenase NM domain-like"/>
    <property type="match status" value="1"/>
</dbReference>
<evidence type="ECO:0000256" key="3">
    <source>
        <dbReference type="ARBA" id="ARBA00022643"/>
    </source>
</evidence>
<dbReference type="InterPro" id="IPR037069">
    <property type="entry name" value="AcylCoA_DH/ox_N_sf"/>
</dbReference>
<evidence type="ECO:0000256" key="5">
    <source>
        <dbReference type="ARBA" id="ARBA00023002"/>
    </source>
</evidence>
<dbReference type="InterPro" id="IPR009100">
    <property type="entry name" value="AcylCoA_DH/oxidase_NM_dom_sf"/>
</dbReference>
<dbReference type="Gene3D" id="1.20.140.10">
    <property type="entry name" value="Butyryl-CoA Dehydrogenase, subunit A, domain 3"/>
    <property type="match status" value="1"/>
</dbReference>
<gene>
    <name evidence="17" type="ORF">Asi03nite_23820</name>
</gene>
<proteinExistence type="inferred from homology"/>
<keyword evidence="4" id="KW-0547">Nucleotide-binding</keyword>
<comment type="catalytic activity">
    <reaction evidence="12">
        <text>dibenzothiophene 5-oxide + FMNH2 + O2 = dibenzothiophene 5,5-dioxide + FMN + H2O + H(+)</text>
        <dbReference type="Rhea" id="RHEA:49080"/>
        <dbReference type="ChEBI" id="CHEBI:15377"/>
        <dbReference type="ChEBI" id="CHEBI:15378"/>
        <dbReference type="ChEBI" id="CHEBI:15379"/>
        <dbReference type="ChEBI" id="CHEBI:23683"/>
        <dbReference type="ChEBI" id="CHEBI:57618"/>
        <dbReference type="ChEBI" id="CHEBI:58210"/>
        <dbReference type="ChEBI" id="CHEBI:90356"/>
    </reaction>
</comment>
<evidence type="ECO:0000256" key="8">
    <source>
        <dbReference type="ARBA" id="ARBA00034317"/>
    </source>
</evidence>
<keyword evidence="5" id="KW-0560">Oxidoreductase</keyword>
<evidence type="ECO:0000256" key="4">
    <source>
        <dbReference type="ARBA" id="ARBA00022741"/>
    </source>
</evidence>
<dbReference type="Pfam" id="PF02771">
    <property type="entry name" value="Acyl-CoA_dh_N"/>
    <property type="match status" value="1"/>
</dbReference>